<dbReference type="InterPro" id="IPR055170">
    <property type="entry name" value="GFO_IDH_MocA-like_dom"/>
</dbReference>
<comment type="caution">
    <text evidence="5">The sequence shown here is derived from an EMBL/GenBank/DDBJ whole genome shotgun (WGS) entry which is preliminary data.</text>
</comment>
<organism evidence="5 6">
    <name type="scientific">Acuticoccus mangrovi</name>
    <dbReference type="NCBI Taxonomy" id="2796142"/>
    <lineage>
        <taxon>Bacteria</taxon>
        <taxon>Pseudomonadati</taxon>
        <taxon>Pseudomonadota</taxon>
        <taxon>Alphaproteobacteria</taxon>
        <taxon>Hyphomicrobiales</taxon>
        <taxon>Amorphaceae</taxon>
        <taxon>Acuticoccus</taxon>
    </lineage>
</organism>
<dbReference type="SUPFAM" id="SSF55347">
    <property type="entry name" value="Glyceraldehyde-3-phosphate dehydrogenase-like, C-terminal domain"/>
    <property type="match status" value="1"/>
</dbReference>
<dbReference type="InterPro" id="IPR036291">
    <property type="entry name" value="NAD(P)-bd_dom_sf"/>
</dbReference>
<protein>
    <submittedName>
        <fullName evidence="5">Gfo/Idh/MocA family oxidoreductase</fullName>
    </submittedName>
</protein>
<dbReference type="PANTHER" id="PTHR22604">
    <property type="entry name" value="OXIDOREDUCTASES"/>
    <property type="match status" value="1"/>
</dbReference>
<accession>A0A934MIS8</accession>
<dbReference type="InterPro" id="IPR000683">
    <property type="entry name" value="Gfo/Idh/MocA-like_OxRdtase_N"/>
</dbReference>
<name>A0A934MIS8_9HYPH</name>
<gene>
    <name evidence="5" type="ORF">JCR33_17490</name>
</gene>
<reference evidence="5" key="1">
    <citation type="submission" date="2020-12" db="EMBL/GenBank/DDBJ databases">
        <title>Bacterial taxonomy.</title>
        <authorList>
            <person name="Pan X."/>
        </authorList>
    </citation>
    <scope>NUCLEOTIDE SEQUENCE</scope>
    <source>
        <strain evidence="5">B2012</strain>
    </source>
</reference>
<dbReference type="GO" id="GO:0016491">
    <property type="term" value="F:oxidoreductase activity"/>
    <property type="evidence" value="ECO:0007669"/>
    <property type="project" value="UniProtKB-KW"/>
</dbReference>
<evidence type="ECO:0000313" key="6">
    <source>
        <dbReference type="Proteomes" id="UP000609531"/>
    </source>
</evidence>
<feature type="domain" description="Gfo/Idh/MocA-like oxidoreductase N-terminal" evidence="3">
    <location>
        <begin position="10"/>
        <end position="129"/>
    </location>
</feature>
<keyword evidence="2" id="KW-0560">Oxidoreductase</keyword>
<evidence type="ECO:0000256" key="2">
    <source>
        <dbReference type="ARBA" id="ARBA00023002"/>
    </source>
</evidence>
<dbReference type="InterPro" id="IPR050984">
    <property type="entry name" value="Gfo/Idh/MocA_domain"/>
</dbReference>
<dbReference type="Gene3D" id="3.40.50.720">
    <property type="entry name" value="NAD(P)-binding Rossmann-like Domain"/>
    <property type="match status" value="1"/>
</dbReference>
<dbReference type="EMBL" id="JAEKJA010000017">
    <property type="protein sequence ID" value="MBJ3777506.1"/>
    <property type="molecule type" value="Genomic_DNA"/>
</dbReference>
<evidence type="ECO:0000259" key="4">
    <source>
        <dbReference type="Pfam" id="PF22725"/>
    </source>
</evidence>
<comment type="similarity">
    <text evidence="1">Belongs to the Gfo/Idh/MocA family.</text>
</comment>
<dbReference type="PANTHER" id="PTHR22604:SF105">
    <property type="entry name" value="TRANS-1,2-DIHYDROBENZENE-1,2-DIOL DEHYDROGENASE"/>
    <property type="match status" value="1"/>
</dbReference>
<dbReference type="GO" id="GO:0000166">
    <property type="term" value="F:nucleotide binding"/>
    <property type="evidence" value="ECO:0007669"/>
    <property type="project" value="InterPro"/>
</dbReference>
<sequence>MRSETPTAALRIGLLGAARITQSSIIEPAADAGVQVVAIAARGRDRAQRMADAAGIAHVHDGYLDLVRDPDVDVVYNALPNGLHGPWNLAALAAGKHVLCEKPFSATAAEARQVADAVRQSGRVLMVAFHNFYHPALQRVRELVGSGQLGTIRRIEVSMATRPRPADDLRWSFALAGGSLMDLGCYGLHFCQQLRESCGGPLAVTAAFAREASGSPGVDESMHVEVEFPNGAIGTVDCTMMAKATRMVARVTGDLGEVYVHDFVKPHRDGQLRVRIGDRTWIEDLAEKTSYFYQLQALAQAVRDGVAPPTDAAEGVAIAELIDECYRLARMPPRPVTGSTG</sequence>
<dbReference type="Proteomes" id="UP000609531">
    <property type="component" value="Unassembled WGS sequence"/>
</dbReference>
<evidence type="ECO:0000259" key="3">
    <source>
        <dbReference type="Pfam" id="PF01408"/>
    </source>
</evidence>
<keyword evidence="6" id="KW-1185">Reference proteome</keyword>
<evidence type="ECO:0000313" key="5">
    <source>
        <dbReference type="EMBL" id="MBJ3777506.1"/>
    </source>
</evidence>
<dbReference type="Gene3D" id="3.30.360.10">
    <property type="entry name" value="Dihydrodipicolinate Reductase, domain 2"/>
    <property type="match status" value="1"/>
</dbReference>
<evidence type="ECO:0000256" key="1">
    <source>
        <dbReference type="ARBA" id="ARBA00010928"/>
    </source>
</evidence>
<dbReference type="SUPFAM" id="SSF51735">
    <property type="entry name" value="NAD(P)-binding Rossmann-fold domains"/>
    <property type="match status" value="1"/>
</dbReference>
<dbReference type="AlphaFoldDB" id="A0A934MIS8"/>
<dbReference type="Pfam" id="PF22725">
    <property type="entry name" value="GFO_IDH_MocA_C3"/>
    <property type="match status" value="1"/>
</dbReference>
<dbReference type="Pfam" id="PF01408">
    <property type="entry name" value="GFO_IDH_MocA"/>
    <property type="match status" value="1"/>
</dbReference>
<feature type="domain" description="GFO/IDH/MocA-like oxidoreductase" evidence="4">
    <location>
        <begin position="138"/>
        <end position="257"/>
    </location>
</feature>
<proteinExistence type="inferred from homology"/>